<evidence type="ECO:0000313" key="2">
    <source>
        <dbReference type="EMBL" id="NTS30512.1"/>
    </source>
</evidence>
<keyword evidence="1" id="KW-0812">Transmembrane</keyword>
<keyword evidence="1" id="KW-1133">Transmembrane helix</keyword>
<sequence>MDKLNEKILEVIAATAPLVLAYFAGIAYLSAYLAKFSISVHEVDLPIPIVLSYSFNVFSNPVFLLASIGLAIAALLALSDAKLKSVVATRSGLAVIMIIGVFVAGLLINKIAQVAADQRSEKVLSGDTAWVSFKAPFSKYEFEMSASTALRFERCKTGLLHILTTDKYTYAVCRATPTEGLLLVQSNDGTGLLPLREFKL</sequence>
<feature type="transmembrane region" description="Helical" evidence="1">
    <location>
        <begin position="12"/>
        <end position="33"/>
    </location>
</feature>
<organism evidence="2 3">
    <name type="scientific">Phyllobacterium pellucidum</name>
    <dbReference type="NCBI Taxonomy" id="2740464"/>
    <lineage>
        <taxon>Bacteria</taxon>
        <taxon>Pseudomonadati</taxon>
        <taxon>Pseudomonadota</taxon>
        <taxon>Alphaproteobacteria</taxon>
        <taxon>Hyphomicrobiales</taxon>
        <taxon>Phyllobacteriaceae</taxon>
        <taxon>Phyllobacterium</taxon>
    </lineage>
</organism>
<gene>
    <name evidence="2" type="ORF">HQ945_04520</name>
</gene>
<feature type="transmembrane region" description="Helical" evidence="1">
    <location>
        <begin position="90"/>
        <end position="108"/>
    </location>
</feature>
<evidence type="ECO:0000256" key="1">
    <source>
        <dbReference type="SAM" id="Phobius"/>
    </source>
</evidence>
<proteinExistence type="predicted"/>
<dbReference type="Proteomes" id="UP000550508">
    <property type="component" value="Unassembled WGS sequence"/>
</dbReference>
<dbReference type="EMBL" id="JABUMX010000001">
    <property type="protein sequence ID" value="NTS30512.1"/>
    <property type="molecule type" value="Genomic_DNA"/>
</dbReference>
<evidence type="ECO:0000313" key="3">
    <source>
        <dbReference type="Proteomes" id="UP000550508"/>
    </source>
</evidence>
<keyword evidence="1" id="KW-0472">Membrane</keyword>
<name>A0A849VL48_9HYPH</name>
<protein>
    <submittedName>
        <fullName evidence="2">Uncharacterized protein</fullName>
    </submittedName>
</protein>
<feature type="transmembrane region" description="Helical" evidence="1">
    <location>
        <begin position="53"/>
        <end position="78"/>
    </location>
</feature>
<reference evidence="2 3" key="1">
    <citation type="submission" date="2020-05" db="EMBL/GenBank/DDBJ databases">
        <authorList>
            <person name="Kim M.K."/>
        </authorList>
    </citation>
    <scope>NUCLEOTIDE SEQUENCE [LARGE SCALE GENOMIC DNA]</scope>
    <source>
        <strain evidence="2 3">BT25</strain>
    </source>
</reference>
<dbReference type="RefSeq" id="WP_174207691.1">
    <property type="nucleotide sequence ID" value="NZ_JABUMX010000001.1"/>
</dbReference>
<dbReference type="AlphaFoldDB" id="A0A849VL48"/>
<accession>A0A849VL48</accession>
<keyword evidence="3" id="KW-1185">Reference proteome</keyword>
<comment type="caution">
    <text evidence="2">The sequence shown here is derived from an EMBL/GenBank/DDBJ whole genome shotgun (WGS) entry which is preliminary data.</text>
</comment>